<dbReference type="InterPro" id="IPR058792">
    <property type="entry name" value="Beta-barrel_RND_2"/>
</dbReference>
<feature type="signal peptide" evidence="5">
    <location>
        <begin position="1"/>
        <end position="22"/>
    </location>
</feature>
<name>A0ABU5TYL7_9CYAN</name>
<evidence type="ECO:0000256" key="1">
    <source>
        <dbReference type="ARBA" id="ARBA00004196"/>
    </source>
</evidence>
<dbReference type="PANTHER" id="PTHR32347:SF14">
    <property type="entry name" value="EFFLUX SYSTEM COMPONENT YKNX-RELATED"/>
    <property type="match status" value="1"/>
</dbReference>
<feature type="chain" id="PRO_5045847133" evidence="5">
    <location>
        <begin position="23"/>
        <end position="488"/>
    </location>
</feature>
<dbReference type="InterPro" id="IPR050465">
    <property type="entry name" value="UPF0194_transport"/>
</dbReference>
<dbReference type="Pfam" id="PF25954">
    <property type="entry name" value="Beta-barrel_RND_2"/>
    <property type="match status" value="1"/>
</dbReference>
<dbReference type="EMBL" id="JAYGHT010000037">
    <property type="protein sequence ID" value="MEA5519543.1"/>
    <property type="molecule type" value="Genomic_DNA"/>
</dbReference>
<keyword evidence="5" id="KW-0732">Signal</keyword>
<evidence type="ECO:0000256" key="2">
    <source>
        <dbReference type="ARBA" id="ARBA00009477"/>
    </source>
</evidence>
<dbReference type="RefSeq" id="WP_323306828.1">
    <property type="nucleotide sequence ID" value="NZ_JAYGHT010000037.1"/>
</dbReference>
<comment type="similarity">
    <text evidence="2">Belongs to the membrane fusion protein (MFP) (TC 8.A.1) family.</text>
</comment>
<dbReference type="SUPFAM" id="SSF111369">
    <property type="entry name" value="HlyD-like secretion proteins"/>
    <property type="match status" value="1"/>
</dbReference>
<accession>A0ABU5TYL7</accession>
<feature type="coiled-coil region" evidence="4">
    <location>
        <begin position="164"/>
        <end position="229"/>
    </location>
</feature>
<dbReference type="Proteomes" id="UP001301728">
    <property type="component" value="Unassembled WGS sequence"/>
</dbReference>
<comment type="subcellular location">
    <subcellularLocation>
        <location evidence="1">Cell envelope</location>
    </subcellularLocation>
</comment>
<evidence type="ECO:0000313" key="7">
    <source>
        <dbReference type="EMBL" id="MEA5519543.1"/>
    </source>
</evidence>
<comment type="caution">
    <text evidence="7">The sequence shown here is derived from an EMBL/GenBank/DDBJ whole genome shotgun (WGS) entry which is preliminary data.</text>
</comment>
<keyword evidence="8" id="KW-1185">Reference proteome</keyword>
<dbReference type="Gene3D" id="2.40.30.170">
    <property type="match status" value="1"/>
</dbReference>
<evidence type="ECO:0000256" key="3">
    <source>
        <dbReference type="ARBA" id="ARBA00023054"/>
    </source>
</evidence>
<reference evidence="7 8" key="1">
    <citation type="submission" date="2023-12" db="EMBL/GenBank/DDBJ databases">
        <title>Baltic Sea Cyanobacteria.</title>
        <authorList>
            <person name="Delbaje E."/>
            <person name="Fewer D.P."/>
            <person name="Shishido T.K."/>
        </authorList>
    </citation>
    <scope>NUCLEOTIDE SEQUENCE [LARGE SCALE GENOMIC DNA]</scope>
    <source>
        <strain evidence="7 8">CCNP 1315</strain>
    </source>
</reference>
<feature type="domain" description="CusB-like beta-barrel" evidence="6">
    <location>
        <begin position="324"/>
        <end position="394"/>
    </location>
</feature>
<evidence type="ECO:0000256" key="4">
    <source>
        <dbReference type="SAM" id="Coils"/>
    </source>
</evidence>
<dbReference type="InterPro" id="IPR006143">
    <property type="entry name" value="RND_pump_MFP"/>
</dbReference>
<gene>
    <name evidence="7" type="ORF">VB854_11370</name>
</gene>
<sequence length="488" mass="51867">MVAGVATLTGALLLASAGSALRPTPLVTVRPVLFEPSTQPPAVADRTTVTRTVQAPGWLEADPYTVAAAALTDGVIDEILVLEGDSVEQGQPVARLVRADAELALARADADRRAAEAETALARAALAAAETDWAEPIERTRAAAAARAAVDRSEAELAQLPALIAAERAMAEQLAEELDRTEQARRSGAANEIEAVVARKKLDAARANVEALERRRPILQAQLDLARAELIAAERLAELRTPERLALESARAGVLRADAALAQAVAARDEAALRLERTEIRAPISGFVQARLKYPGSKVMASMDNPDSTHIVHIYDPAKLQARVDVPLADAAEIRVGQTCEVVVEILPDRTFRGEVTRITHQADLQKNTLQIKVRLIDPAPILKPEMLTRVKFLGTEQTSDGSGTAAESGVLVPEAALIETAAGHSVHAVRDRRAGKGRLTTVPVTVLARADGWASVRGDLLPGDLLAVDPTRPESGRVRIALAEEPS</sequence>
<dbReference type="NCBIfam" id="TIGR01730">
    <property type="entry name" value="RND_mfp"/>
    <property type="match status" value="1"/>
</dbReference>
<organism evidence="7 8">
    <name type="scientific">Limnoraphis robusta CCNP1315</name>
    <dbReference type="NCBI Taxonomy" id="3110306"/>
    <lineage>
        <taxon>Bacteria</taxon>
        <taxon>Bacillati</taxon>
        <taxon>Cyanobacteriota</taxon>
        <taxon>Cyanophyceae</taxon>
        <taxon>Oscillatoriophycideae</taxon>
        <taxon>Oscillatoriales</taxon>
        <taxon>Sirenicapillariaceae</taxon>
        <taxon>Limnoraphis</taxon>
    </lineage>
</organism>
<evidence type="ECO:0000259" key="6">
    <source>
        <dbReference type="Pfam" id="PF25954"/>
    </source>
</evidence>
<proteinExistence type="inferred from homology"/>
<evidence type="ECO:0000313" key="8">
    <source>
        <dbReference type="Proteomes" id="UP001301728"/>
    </source>
</evidence>
<dbReference type="Gene3D" id="2.40.50.100">
    <property type="match status" value="1"/>
</dbReference>
<evidence type="ECO:0000256" key="5">
    <source>
        <dbReference type="SAM" id="SignalP"/>
    </source>
</evidence>
<dbReference type="PANTHER" id="PTHR32347">
    <property type="entry name" value="EFFLUX SYSTEM COMPONENT YKNX-RELATED"/>
    <property type="match status" value="1"/>
</dbReference>
<keyword evidence="3 4" id="KW-0175">Coiled coil</keyword>
<protein>
    <submittedName>
        <fullName evidence="7">Efflux RND transporter periplasmic adaptor subunit</fullName>
    </submittedName>
</protein>